<dbReference type="OrthoDB" id="204058at2759"/>
<accession>A0A9P4TBQ5</accession>
<dbReference type="EMBL" id="SWKU01000014">
    <property type="protein sequence ID" value="KAF3000736.1"/>
    <property type="molecule type" value="Genomic_DNA"/>
</dbReference>
<dbReference type="Pfam" id="PF00294">
    <property type="entry name" value="PfkB"/>
    <property type="match status" value="1"/>
</dbReference>
<sequence length="364" mass="40819">MPHIICVGAVYMDTILTVPDFPREDTKTRATNMIRRRGGNVGNTLEVLSQLLPDNNLNRATSTYRTELSLFAVLPDPQSADTRAVIASLPDVSTRHYVYRQGQPVAASSYIIQSAANHSRTIVSSNPLHDLTHTEFTSATQSLLDQTDEEVWFHFEGRGDPLTMFDHLYWLRRDFGYDGRVKISIELEKPERDWLNDLREYADVVFYSKEWAQAAGKRSPSEFIKTQVQHTHDSALLVCTWGDKGAAALRKVPQGRNVHSRARAWKPLHSDSRYSQTPVDTVGAGDTFIAGMLYAYVHQKAWGVDDRLIFANELAGRKVHQQGFAGLGQAMKSSNTWVEKLKEGNANGIAPGDADFEPEPEDED</sequence>
<protein>
    <recommendedName>
        <fullName evidence="4">Carbohydrate kinase PfkB domain-containing protein</fullName>
    </recommendedName>
</protein>
<keyword evidence="2" id="KW-0418">Kinase</keyword>
<evidence type="ECO:0000256" key="1">
    <source>
        <dbReference type="ARBA" id="ARBA00022679"/>
    </source>
</evidence>
<organism evidence="5 6">
    <name type="scientific">Curvularia kusanoi</name>
    <name type="common">Cochliobolus kusanoi</name>
    <dbReference type="NCBI Taxonomy" id="90978"/>
    <lineage>
        <taxon>Eukaryota</taxon>
        <taxon>Fungi</taxon>
        <taxon>Dikarya</taxon>
        <taxon>Ascomycota</taxon>
        <taxon>Pezizomycotina</taxon>
        <taxon>Dothideomycetes</taxon>
        <taxon>Pleosporomycetidae</taxon>
        <taxon>Pleosporales</taxon>
        <taxon>Pleosporineae</taxon>
        <taxon>Pleosporaceae</taxon>
        <taxon>Curvularia</taxon>
    </lineage>
</organism>
<dbReference type="Gene3D" id="3.40.1190.20">
    <property type="match status" value="1"/>
</dbReference>
<dbReference type="PROSITE" id="PS00584">
    <property type="entry name" value="PFKB_KINASES_2"/>
    <property type="match status" value="1"/>
</dbReference>
<keyword evidence="1" id="KW-0808">Transferase</keyword>
<feature type="compositionally biased region" description="Acidic residues" evidence="3">
    <location>
        <begin position="354"/>
        <end position="364"/>
    </location>
</feature>
<dbReference type="InterPro" id="IPR029056">
    <property type="entry name" value="Ribokinase-like"/>
</dbReference>
<evidence type="ECO:0000256" key="3">
    <source>
        <dbReference type="SAM" id="MobiDB-lite"/>
    </source>
</evidence>
<evidence type="ECO:0000259" key="4">
    <source>
        <dbReference type="Pfam" id="PF00294"/>
    </source>
</evidence>
<evidence type="ECO:0000256" key="2">
    <source>
        <dbReference type="ARBA" id="ARBA00022777"/>
    </source>
</evidence>
<feature type="region of interest" description="Disordered" evidence="3">
    <location>
        <begin position="342"/>
        <end position="364"/>
    </location>
</feature>
<gene>
    <name evidence="5" type="ORF">E8E13_003854</name>
</gene>
<keyword evidence="6" id="KW-1185">Reference proteome</keyword>
<feature type="domain" description="Carbohydrate kinase PfkB" evidence="4">
    <location>
        <begin position="1"/>
        <end position="323"/>
    </location>
</feature>
<dbReference type="AlphaFoldDB" id="A0A9P4TBQ5"/>
<dbReference type="GO" id="GO:0016301">
    <property type="term" value="F:kinase activity"/>
    <property type="evidence" value="ECO:0007669"/>
    <property type="project" value="UniProtKB-KW"/>
</dbReference>
<evidence type="ECO:0000313" key="6">
    <source>
        <dbReference type="Proteomes" id="UP000801428"/>
    </source>
</evidence>
<dbReference type="SUPFAM" id="SSF53613">
    <property type="entry name" value="Ribokinase-like"/>
    <property type="match status" value="1"/>
</dbReference>
<name>A0A9P4TBQ5_CURKU</name>
<proteinExistence type="predicted"/>
<dbReference type="InterPro" id="IPR052562">
    <property type="entry name" value="Ketohexokinase-related"/>
</dbReference>
<dbReference type="PANTHER" id="PTHR42774:SF3">
    <property type="entry name" value="KETOHEXOKINASE"/>
    <property type="match status" value="1"/>
</dbReference>
<dbReference type="InterPro" id="IPR011611">
    <property type="entry name" value="PfkB_dom"/>
</dbReference>
<dbReference type="InterPro" id="IPR002173">
    <property type="entry name" value="Carboh/pur_kinase_PfkB_CS"/>
</dbReference>
<reference evidence="5" key="1">
    <citation type="submission" date="2019-04" db="EMBL/GenBank/DDBJ databases">
        <title>Sequencing of skin fungus with MAO and IRED activity.</title>
        <authorList>
            <person name="Marsaioli A.J."/>
            <person name="Bonatto J.M.C."/>
            <person name="Reis Junior O."/>
        </authorList>
    </citation>
    <scope>NUCLEOTIDE SEQUENCE</scope>
    <source>
        <strain evidence="5">30M1</strain>
    </source>
</reference>
<evidence type="ECO:0000313" key="5">
    <source>
        <dbReference type="EMBL" id="KAF3000736.1"/>
    </source>
</evidence>
<comment type="caution">
    <text evidence="5">The sequence shown here is derived from an EMBL/GenBank/DDBJ whole genome shotgun (WGS) entry which is preliminary data.</text>
</comment>
<dbReference type="PANTHER" id="PTHR42774">
    <property type="entry name" value="PHOSPHOTRANSFERASE SYSTEM TRANSPORT PROTEIN"/>
    <property type="match status" value="1"/>
</dbReference>
<dbReference type="Proteomes" id="UP000801428">
    <property type="component" value="Unassembled WGS sequence"/>
</dbReference>